<feature type="transmembrane region" description="Helical" evidence="1">
    <location>
        <begin position="300"/>
        <end position="325"/>
    </location>
</feature>
<dbReference type="EMBL" id="PUHZ01000024">
    <property type="protein sequence ID" value="PQO43075.1"/>
    <property type="molecule type" value="Genomic_DNA"/>
</dbReference>
<dbReference type="Proteomes" id="UP000237819">
    <property type="component" value="Unassembled WGS sequence"/>
</dbReference>
<protein>
    <recommendedName>
        <fullName evidence="2">Zinc-ribbon domain-containing protein</fullName>
    </recommendedName>
</protein>
<dbReference type="Pfam" id="PF13240">
    <property type="entry name" value="Zn_Ribbon_1"/>
    <property type="match status" value="1"/>
</dbReference>
<feature type="domain" description="Zinc-ribbon" evidence="2">
    <location>
        <begin position="7"/>
        <end position="28"/>
    </location>
</feature>
<dbReference type="Gene3D" id="2.20.28.30">
    <property type="entry name" value="RNA polymerase ii, chain L"/>
    <property type="match status" value="1"/>
</dbReference>
<dbReference type="InterPro" id="IPR026870">
    <property type="entry name" value="Zinc_ribbon_dom"/>
</dbReference>
<keyword evidence="1" id="KW-1133">Transmembrane helix</keyword>
<dbReference type="OrthoDB" id="3182597at2"/>
<name>A0A2S8GF26_9BACT</name>
<reference evidence="3 4" key="1">
    <citation type="submission" date="2018-02" db="EMBL/GenBank/DDBJ databases">
        <title>Comparative genomes isolates from brazilian mangrove.</title>
        <authorList>
            <person name="Araujo J.E."/>
            <person name="Taketani R.G."/>
            <person name="Silva M.C.P."/>
            <person name="Loureco M.V."/>
            <person name="Andreote F.D."/>
        </authorList>
    </citation>
    <scope>NUCLEOTIDE SEQUENCE [LARGE SCALE GENOMIC DNA]</scope>
    <source>
        <strain evidence="3 4">Nap-Phe MGV</strain>
    </source>
</reference>
<dbReference type="AlphaFoldDB" id="A0A2S8GF26"/>
<accession>A0A2S8GF26</accession>
<evidence type="ECO:0000313" key="4">
    <source>
        <dbReference type="Proteomes" id="UP000237819"/>
    </source>
</evidence>
<sequence>MSERLEKCANCGALIDEEDLFCGNCGTEAPHREGVEADESTTSTLSFDCQSCGASMSYSAQAGTLRCPFCGSEKLTKKSDHKTIAPQWAIPFSVDRSQAETLMRSELKKGFWRPGDLSDAAIIEKITPIYVPFWVFQARVFSNWTADTSDLPFGSRGEWRPVSGQHQAQYRGLLVGASGALTPHETDAIGPFRLSEAVSPAKVDFDAYTVEDFKVSRKYARPYARSGLEELERRACDVEFVPPRSRNVKVNLRIQDMSSDPVLLPIWIMAYRYKDKVYRFLINGQTGKTYGQAPVSYAKLGIAAAVTVGIAIVVLAAMALCAGIAGR</sequence>
<keyword evidence="1" id="KW-0812">Transmembrane</keyword>
<evidence type="ECO:0000256" key="1">
    <source>
        <dbReference type="SAM" id="Phobius"/>
    </source>
</evidence>
<gene>
    <name evidence="3" type="ORF">C5Y93_25530</name>
</gene>
<evidence type="ECO:0000259" key="2">
    <source>
        <dbReference type="Pfam" id="PF13240"/>
    </source>
</evidence>
<dbReference type="RefSeq" id="WP_105338287.1">
    <property type="nucleotide sequence ID" value="NZ_PUHZ01000024.1"/>
</dbReference>
<keyword evidence="1" id="KW-0472">Membrane</keyword>
<evidence type="ECO:0000313" key="3">
    <source>
        <dbReference type="EMBL" id="PQO43075.1"/>
    </source>
</evidence>
<comment type="caution">
    <text evidence="3">The sequence shown here is derived from an EMBL/GenBank/DDBJ whole genome shotgun (WGS) entry which is preliminary data.</text>
</comment>
<organism evidence="3 4">
    <name type="scientific">Blastopirellula marina</name>
    <dbReference type="NCBI Taxonomy" id="124"/>
    <lineage>
        <taxon>Bacteria</taxon>
        <taxon>Pseudomonadati</taxon>
        <taxon>Planctomycetota</taxon>
        <taxon>Planctomycetia</taxon>
        <taxon>Pirellulales</taxon>
        <taxon>Pirellulaceae</taxon>
        <taxon>Blastopirellula</taxon>
    </lineage>
</organism>
<proteinExistence type="predicted"/>